<keyword evidence="2" id="KW-1185">Reference proteome</keyword>
<gene>
    <name evidence="1" type="ORF">KDL01_31285</name>
</gene>
<proteinExistence type="predicted"/>
<reference evidence="1" key="1">
    <citation type="submission" date="2021-04" db="EMBL/GenBank/DDBJ databases">
        <title>Genome based classification of Actinospica acidithermotolerans sp. nov., an actinobacterium isolated from an Indonesian hot spring.</title>
        <authorList>
            <person name="Kusuma A.B."/>
            <person name="Putra K.E."/>
            <person name="Nafisah S."/>
            <person name="Loh J."/>
            <person name="Nouioui I."/>
            <person name="Goodfellow M."/>
        </authorList>
    </citation>
    <scope>NUCLEOTIDE SEQUENCE</scope>
    <source>
        <strain evidence="1">CSCA 57</strain>
    </source>
</reference>
<name>A0A941ESY2_9ACTN</name>
<dbReference type="InterPro" id="IPR027417">
    <property type="entry name" value="P-loop_NTPase"/>
</dbReference>
<dbReference type="Proteomes" id="UP000675781">
    <property type="component" value="Unassembled WGS sequence"/>
</dbReference>
<evidence type="ECO:0000313" key="2">
    <source>
        <dbReference type="Proteomes" id="UP000675781"/>
    </source>
</evidence>
<organism evidence="1 2">
    <name type="scientific">Actinospica durhamensis</name>
    <dbReference type="NCBI Taxonomy" id="1508375"/>
    <lineage>
        <taxon>Bacteria</taxon>
        <taxon>Bacillati</taxon>
        <taxon>Actinomycetota</taxon>
        <taxon>Actinomycetes</taxon>
        <taxon>Catenulisporales</taxon>
        <taxon>Actinospicaceae</taxon>
        <taxon>Actinospica</taxon>
    </lineage>
</organism>
<dbReference type="AlphaFoldDB" id="A0A941ESY2"/>
<dbReference type="RefSeq" id="WP_212532266.1">
    <property type="nucleotide sequence ID" value="NZ_JAGSOG010000231.1"/>
</dbReference>
<sequence length="169" mass="18540">MLVVMVGGAPGVGKSSAARRLLELAEGGPKLVQWVDVDCLWLHQPWRVDDRTKAMVHANIRAVADHAAQAGVDILVITWVFQSAEMHRLVVGLLPPTATITSIQLHAGRETWQRRFEGDPERRGINEYYQERYASAQTTPADHVIDTDGLTPTDVARRVAEIIALGGDG</sequence>
<comment type="caution">
    <text evidence="1">The sequence shown here is derived from an EMBL/GenBank/DDBJ whole genome shotgun (WGS) entry which is preliminary data.</text>
</comment>
<accession>A0A941ESY2</accession>
<dbReference type="SUPFAM" id="SSF52540">
    <property type="entry name" value="P-loop containing nucleoside triphosphate hydrolases"/>
    <property type="match status" value="1"/>
</dbReference>
<protein>
    <recommendedName>
        <fullName evidence="3">AAA family ATPase</fullName>
    </recommendedName>
</protein>
<dbReference type="EMBL" id="JAGSOG010000231">
    <property type="protein sequence ID" value="MBR7837800.1"/>
    <property type="molecule type" value="Genomic_DNA"/>
</dbReference>
<dbReference type="Gene3D" id="3.40.50.300">
    <property type="entry name" value="P-loop containing nucleotide triphosphate hydrolases"/>
    <property type="match status" value="1"/>
</dbReference>
<evidence type="ECO:0000313" key="1">
    <source>
        <dbReference type="EMBL" id="MBR7837800.1"/>
    </source>
</evidence>
<evidence type="ECO:0008006" key="3">
    <source>
        <dbReference type="Google" id="ProtNLM"/>
    </source>
</evidence>